<dbReference type="Gene3D" id="1.10.3910.10">
    <property type="entry name" value="SP0561-like"/>
    <property type="match status" value="1"/>
</dbReference>
<dbReference type="SUPFAM" id="SSF140683">
    <property type="entry name" value="SP0561-like"/>
    <property type="match status" value="1"/>
</dbReference>
<reference evidence="2 3" key="1">
    <citation type="submission" date="2017-04" db="EMBL/GenBank/DDBJ databases">
        <authorList>
            <person name="Afonso C.L."/>
            <person name="Miller P.J."/>
            <person name="Scott M.A."/>
            <person name="Spackman E."/>
            <person name="Goraichik I."/>
            <person name="Dimitrov K.M."/>
            <person name="Suarez D.L."/>
            <person name="Swayne D.E."/>
        </authorList>
    </citation>
    <scope>NUCLEOTIDE SEQUENCE [LARGE SCALE GENOMIC DNA]</scope>
    <source>
        <strain evidence="2 3">A2P</strain>
    </source>
</reference>
<dbReference type="RefSeq" id="WP_085082866.1">
    <property type="nucleotide sequence ID" value="NZ_FXAK01000001.1"/>
</dbReference>
<dbReference type="NCBIfam" id="TIGR03980">
    <property type="entry name" value="prismane_assoc"/>
    <property type="match status" value="1"/>
</dbReference>
<accession>A0A1X7DUB3</accession>
<evidence type="ECO:0000313" key="3">
    <source>
        <dbReference type="Proteomes" id="UP000192936"/>
    </source>
</evidence>
<evidence type="ECO:0000259" key="1">
    <source>
        <dbReference type="Pfam" id="PF08984"/>
    </source>
</evidence>
<dbReference type="AlphaFoldDB" id="A0A1X7DUB3"/>
<gene>
    <name evidence="2" type="ORF">SAMN02982917_1018</name>
</gene>
<dbReference type="Proteomes" id="UP000192936">
    <property type="component" value="Unassembled WGS sequence"/>
</dbReference>
<dbReference type="EMBL" id="FXAK01000001">
    <property type="protein sequence ID" value="SMF21964.1"/>
    <property type="molecule type" value="Genomic_DNA"/>
</dbReference>
<proteinExistence type="predicted"/>
<name>A0A1X7DUB3_9PROT</name>
<feature type="domain" description="DUF1858" evidence="1">
    <location>
        <begin position="10"/>
        <end position="59"/>
    </location>
</feature>
<organism evidence="2 3">
    <name type="scientific">Azospirillum oryzae</name>
    <dbReference type="NCBI Taxonomy" id="286727"/>
    <lineage>
        <taxon>Bacteria</taxon>
        <taxon>Pseudomonadati</taxon>
        <taxon>Pseudomonadota</taxon>
        <taxon>Alphaproteobacteria</taxon>
        <taxon>Rhodospirillales</taxon>
        <taxon>Azospirillaceae</taxon>
        <taxon>Azospirillum</taxon>
    </lineage>
</organism>
<dbReference type="InterPro" id="IPR015077">
    <property type="entry name" value="DUF1858"/>
</dbReference>
<dbReference type="PANTHER" id="PTHR39341:SF1">
    <property type="entry name" value="DUF1858 DOMAIN-CONTAINING PROTEIN"/>
    <property type="match status" value="1"/>
</dbReference>
<dbReference type="STRING" id="286727.SAMN02982917_1018"/>
<dbReference type="InterPro" id="IPR023883">
    <property type="entry name" value="CHP03980_redox-disulphide"/>
</dbReference>
<sequence length="82" mass="8730">MTVADMKLADLTMAELMSTRPAVVPVLLRHGLACPGCAMAPFMTVREAAEAYGLELDAFLADLAAADGRPCHSIEVHSTETR</sequence>
<dbReference type="OrthoDB" id="5397989at2"/>
<protein>
    <submittedName>
        <fullName evidence="2">Hybrid cluster protein-associated redox disulfide domain-containing protein</fullName>
    </submittedName>
</protein>
<dbReference type="Pfam" id="PF08984">
    <property type="entry name" value="DUF1858"/>
    <property type="match status" value="1"/>
</dbReference>
<dbReference type="PANTHER" id="PTHR39341">
    <property type="entry name" value="BSL7085 PROTEIN"/>
    <property type="match status" value="1"/>
</dbReference>
<evidence type="ECO:0000313" key="2">
    <source>
        <dbReference type="EMBL" id="SMF21964.1"/>
    </source>
</evidence>
<dbReference type="InterPro" id="IPR038062">
    <property type="entry name" value="ScdA-like_N_sf"/>
</dbReference>